<dbReference type="EMBL" id="CASHTH010001195">
    <property type="protein sequence ID" value="CAI8012573.1"/>
    <property type="molecule type" value="Genomic_DNA"/>
</dbReference>
<dbReference type="InterPro" id="IPR036169">
    <property type="entry name" value="DXPR_C_sf"/>
</dbReference>
<organism evidence="16 17">
    <name type="scientific">Geodia barretti</name>
    <name type="common">Barrett's horny sponge</name>
    <dbReference type="NCBI Taxonomy" id="519541"/>
    <lineage>
        <taxon>Eukaryota</taxon>
        <taxon>Metazoa</taxon>
        <taxon>Porifera</taxon>
        <taxon>Demospongiae</taxon>
        <taxon>Heteroscleromorpha</taxon>
        <taxon>Tetractinellida</taxon>
        <taxon>Astrophorina</taxon>
        <taxon>Geodiidae</taxon>
        <taxon>Geodia</taxon>
    </lineage>
</organism>
<name>A0AA35RKV0_GEOBA</name>
<keyword evidence="10" id="KW-0414">Isoprene biosynthesis</keyword>
<evidence type="ECO:0000259" key="15">
    <source>
        <dbReference type="Pfam" id="PF13288"/>
    </source>
</evidence>
<dbReference type="Pfam" id="PF02670">
    <property type="entry name" value="DXP_reductoisom"/>
    <property type="match status" value="1"/>
</dbReference>
<evidence type="ECO:0000259" key="13">
    <source>
        <dbReference type="Pfam" id="PF02670"/>
    </source>
</evidence>
<dbReference type="InterPro" id="IPR026877">
    <property type="entry name" value="DXPR_C"/>
</dbReference>
<evidence type="ECO:0000256" key="1">
    <source>
        <dbReference type="ARBA" id="ARBA00001936"/>
    </source>
</evidence>
<dbReference type="NCBIfam" id="TIGR00243">
    <property type="entry name" value="Dxr"/>
    <property type="match status" value="1"/>
</dbReference>
<dbReference type="SUPFAM" id="SSF69055">
    <property type="entry name" value="1-deoxy-D-xylulose-5-phosphate reductoisomerase, C-terminal domain"/>
    <property type="match status" value="1"/>
</dbReference>
<dbReference type="PANTHER" id="PTHR30525">
    <property type="entry name" value="1-DEOXY-D-XYLULOSE 5-PHOSPHATE REDUCTOISOMERASE"/>
    <property type="match status" value="1"/>
</dbReference>
<evidence type="ECO:0000256" key="5">
    <source>
        <dbReference type="ARBA" id="ARBA00012366"/>
    </source>
</evidence>
<evidence type="ECO:0000256" key="9">
    <source>
        <dbReference type="ARBA" id="ARBA00023211"/>
    </source>
</evidence>
<gene>
    <name evidence="16" type="ORF">GBAR_LOCUS8067</name>
</gene>
<dbReference type="GO" id="GO:0070402">
    <property type="term" value="F:NADPH binding"/>
    <property type="evidence" value="ECO:0007669"/>
    <property type="project" value="InterPro"/>
</dbReference>
<dbReference type="SUPFAM" id="SSF55347">
    <property type="entry name" value="Glyceraldehyde-3-phosphate dehydrogenase-like, C-terminal domain"/>
    <property type="match status" value="1"/>
</dbReference>
<keyword evidence="17" id="KW-1185">Reference proteome</keyword>
<comment type="caution">
    <text evidence="16">The sequence shown here is derived from an EMBL/GenBank/DDBJ whole genome shotgun (WGS) entry which is preliminary data.</text>
</comment>
<evidence type="ECO:0000256" key="8">
    <source>
        <dbReference type="ARBA" id="ARBA00023002"/>
    </source>
</evidence>
<dbReference type="EC" id="1.1.1.267" evidence="5"/>
<evidence type="ECO:0000256" key="12">
    <source>
        <dbReference type="ARBA" id="ARBA00073770"/>
    </source>
</evidence>
<dbReference type="Gene3D" id="1.10.1740.10">
    <property type="match status" value="1"/>
</dbReference>
<dbReference type="GO" id="GO:0030604">
    <property type="term" value="F:1-deoxy-D-xylulose-5-phosphate reductoisomerase activity"/>
    <property type="evidence" value="ECO:0007669"/>
    <property type="project" value="UniProtKB-EC"/>
</dbReference>
<reference evidence="16" key="1">
    <citation type="submission" date="2023-03" db="EMBL/GenBank/DDBJ databases">
        <authorList>
            <person name="Steffen K."/>
            <person name="Cardenas P."/>
        </authorList>
    </citation>
    <scope>NUCLEOTIDE SEQUENCE</scope>
</reference>
<evidence type="ECO:0000256" key="7">
    <source>
        <dbReference type="ARBA" id="ARBA00022857"/>
    </source>
</evidence>
<dbReference type="GO" id="GO:0008299">
    <property type="term" value="P:isoprenoid biosynthetic process"/>
    <property type="evidence" value="ECO:0007669"/>
    <property type="project" value="UniProtKB-KW"/>
</dbReference>
<comment type="cofactor">
    <cofactor evidence="2">
        <name>Mg(2+)</name>
        <dbReference type="ChEBI" id="CHEBI:18420"/>
    </cofactor>
</comment>
<dbReference type="InterPro" id="IPR036291">
    <property type="entry name" value="NAD(P)-bd_dom_sf"/>
</dbReference>
<evidence type="ECO:0000313" key="17">
    <source>
        <dbReference type="Proteomes" id="UP001174909"/>
    </source>
</evidence>
<evidence type="ECO:0000256" key="11">
    <source>
        <dbReference type="ARBA" id="ARBA00048543"/>
    </source>
</evidence>
<sequence length="374" mass="41128">MKKRIAILGSTGSVGSQTLDVIRQFPEDFEVVGLSAGYNVDELAKQIAEFEPRYFSCLDDSITEIGDSQWISMLDLATHSDVEFVMHATAGVEGLPCAIAALSAGKIVGLSNKESIVMAGAHLKRVADENGGTILPIDSEPNALWQCVIGEKSSPKRYIITASGGAFRDRTPQELANVTPEEALKHPTWSMGKKITIDSATLMNKAFEVIETASLFDATLDEIDVVIHRQSIVHSLVEMEDGSIKAQLSLPDMRHPIQFALFYPERRPNDTLPKFDLLDAYELTFEAMDPSKYPCFDLAMKYARIGGTYNAVLAGADEAAVDLFLDRKIKFTEIANEIQTTIDLHEAKTEFTVEDAIAAAQWAYETTTTRHSTV</sequence>
<comment type="cofactor">
    <cofactor evidence="1">
        <name>Mn(2+)</name>
        <dbReference type="ChEBI" id="CHEBI:29035"/>
    </cofactor>
</comment>
<dbReference type="HAMAP" id="MF_00183">
    <property type="entry name" value="DXP_reductoisom"/>
    <property type="match status" value="1"/>
</dbReference>
<dbReference type="InterPro" id="IPR013512">
    <property type="entry name" value="DXP_reductoisomerase_N"/>
</dbReference>
<proteinExistence type="inferred from homology"/>
<keyword evidence="8" id="KW-0560">Oxidoreductase</keyword>
<dbReference type="InterPro" id="IPR003821">
    <property type="entry name" value="DXP_reductoisomerase"/>
</dbReference>
<dbReference type="AlphaFoldDB" id="A0AA35RKV0"/>
<evidence type="ECO:0000256" key="2">
    <source>
        <dbReference type="ARBA" id="ARBA00001946"/>
    </source>
</evidence>
<dbReference type="Proteomes" id="UP001174909">
    <property type="component" value="Unassembled WGS sequence"/>
</dbReference>
<dbReference type="Pfam" id="PF13288">
    <property type="entry name" value="DXPR_C"/>
    <property type="match status" value="1"/>
</dbReference>
<dbReference type="Pfam" id="PF08436">
    <property type="entry name" value="DXP_redisom_C"/>
    <property type="match status" value="1"/>
</dbReference>
<comment type="catalytic activity">
    <reaction evidence="11">
        <text>2-C-methyl-D-erythritol 4-phosphate + NADP(+) = 1-deoxy-D-xylulose 5-phosphate + NADPH + H(+)</text>
        <dbReference type="Rhea" id="RHEA:13717"/>
        <dbReference type="ChEBI" id="CHEBI:15378"/>
        <dbReference type="ChEBI" id="CHEBI:57783"/>
        <dbReference type="ChEBI" id="CHEBI:57792"/>
        <dbReference type="ChEBI" id="CHEBI:58262"/>
        <dbReference type="ChEBI" id="CHEBI:58349"/>
        <dbReference type="EC" id="1.1.1.267"/>
    </reaction>
    <physiologicalReaction direction="right-to-left" evidence="11">
        <dbReference type="Rhea" id="RHEA:13719"/>
    </physiologicalReaction>
</comment>
<protein>
    <recommendedName>
        <fullName evidence="12">1-deoxy-D-xylulose 5-phosphate reductoisomerase, apicoplastic</fullName>
        <ecNumber evidence="5">1.1.1.267</ecNumber>
    </recommendedName>
</protein>
<keyword evidence="9" id="KW-0464">Manganese</keyword>
<dbReference type="InterPro" id="IPR013644">
    <property type="entry name" value="DXP_reductoisomerase_C"/>
</dbReference>
<comment type="pathway">
    <text evidence="3">Isoprenoid biosynthesis; isopentenyl diphosphate biosynthesis via DXP pathway; isopentenyl diphosphate from 1-deoxy-D-xylulose 5-phosphate: step 1/6.</text>
</comment>
<keyword evidence="6" id="KW-0479">Metal-binding</keyword>
<dbReference type="SUPFAM" id="SSF51735">
    <property type="entry name" value="NAD(P)-binding Rossmann-fold domains"/>
    <property type="match status" value="1"/>
</dbReference>
<feature type="domain" description="DXP reductoisomerase C-terminal" evidence="15">
    <location>
        <begin position="248"/>
        <end position="364"/>
    </location>
</feature>
<evidence type="ECO:0000256" key="3">
    <source>
        <dbReference type="ARBA" id="ARBA00005094"/>
    </source>
</evidence>
<accession>A0AA35RKV0</accession>
<feature type="domain" description="1-deoxy-D-xylulose 5-phosphate reductoisomerase N-terminal" evidence="13">
    <location>
        <begin position="5"/>
        <end position="120"/>
    </location>
</feature>
<dbReference type="PANTHER" id="PTHR30525:SF0">
    <property type="entry name" value="1-DEOXY-D-XYLULOSE 5-PHOSPHATE REDUCTOISOMERASE, CHLOROPLASTIC"/>
    <property type="match status" value="1"/>
</dbReference>
<evidence type="ECO:0000259" key="14">
    <source>
        <dbReference type="Pfam" id="PF08436"/>
    </source>
</evidence>
<dbReference type="PIRSF" id="PIRSF006205">
    <property type="entry name" value="Dxp_reductismrs"/>
    <property type="match status" value="1"/>
</dbReference>
<evidence type="ECO:0000256" key="10">
    <source>
        <dbReference type="ARBA" id="ARBA00023229"/>
    </source>
</evidence>
<evidence type="ECO:0000256" key="6">
    <source>
        <dbReference type="ARBA" id="ARBA00022723"/>
    </source>
</evidence>
<feature type="domain" description="1-deoxy-D-xylulose 5-phosphate reductoisomerase C-terminal" evidence="14">
    <location>
        <begin position="134"/>
        <end position="216"/>
    </location>
</feature>
<evidence type="ECO:0000313" key="16">
    <source>
        <dbReference type="EMBL" id="CAI8012573.1"/>
    </source>
</evidence>
<dbReference type="FunFam" id="3.40.50.720:FF:000045">
    <property type="entry name" value="1-deoxy-D-xylulose 5-phosphate reductoisomerase"/>
    <property type="match status" value="1"/>
</dbReference>
<comment type="similarity">
    <text evidence="4">Belongs to the DXR family.</text>
</comment>
<evidence type="ECO:0000256" key="4">
    <source>
        <dbReference type="ARBA" id="ARBA00006825"/>
    </source>
</evidence>
<dbReference type="GO" id="GO:0030145">
    <property type="term" value="F:manganese ion binding"/>
    <property type="evidence" value="ECO:0007669"/>
    <property type="project" value="TreeGrafter"/>
</dbReference>
<dbReference type="Gene3D" id="3.40.50.720">
    <property type="entry name" value="NAD(P)-binding Rossmann-like Domain"/>
    <property type="match status" value="1"/>
</dbReference>
<keyword evidence="7" id="KW-0521">NADP</keyword>